<reference evidence="3 4" key="1">
    <citation type="submission" date="2013-05" db="EMBL/GenBank/DDBJ databases">
        <title>Between feast and famine: a lifestyle of most important marine PAH-degrading bacterium Cycloclasticus sp. 7ME.</title>
        <authorList>
            <person name="Yakimov M.M."/>
            <person name="Messina E."/>
            <person name="Genovese M."/>
            <person name="Denaro R."/>
            <person name="Crisafi F."/>
            <person name="Russo D."/>
            <person name="Cappello S."/>
            <person name="Santisi S."/>
            <person name="Smedile F."/>
            <person name="Golyshina O.V."/>
            <person name="Tran H."/>
            <person name="Pieper D.H."/>
            <person name="Golyshin P.N."/>
            <person name="Giuliano L."/>
        </authorList>
    </citation>
    <scope>NUCLEOTIDE SEQUENCE [LARGE SCALE GENOMIC DNA]</scope>
    <source>
        <strain evidence="3 4">78-ME</strain>
    </source>
</reference>
<feature type="transmembrane region" description="Helical" evidence="1">
    <location>
        <begin position="270"/>
        <end position="290"/>
    </location>
</feature>
<reference evidence="4" key="2">
    <citation type="journal article" date="2016" name="Environ. Microbiol. Rep.">
        <title>Analysis of defence systems and a conjugative IncP-1 plasmid in the marine polyaromatic hydrocarbons-degrading bacterium Cycloclasticus sp. 78-ME.</title>
        <authorList>
            <person name="Yakimov M.M."/>
            <person name="Crisafi F."/>
            <person name="Messina E."/>
            <person name="Smedile F."/>
            <person name="Lopatina A."/>
            <person name="Denaro R."/>
            <person name="Pieper D.H."/>
            <person name="Golyshin P.N."/>
            <person name="Giuliano L."/>
        </authorList>
    </citation>
    <scope>NUCLEOTIDE SEQUENCE [LARGE SCALE GENOMIC DNA]</scope>
    <source>
        <strain evidence="4">78-ME</strain>
    </source>
</reference>
<evidence type="ECO:0000256" key="1">
    <source>
        <dbReference type="SAM" id="Phobius"/>
    </source>
</evidence>
<keyword evidence="1" id="KW-1133">Transmembrane helix</keyword>
<evidence type="ECO:0000313" key="4">
    <source>
        <dbReference type="Proteomes" id="UP000015380"/>
    </source>
</evidence>
<dbReference type="InterPro" id="IPR029044">
    <property type="entry name" value="Nucleotide-diphossugar_trans"/>
</dbReference>
<dbReference type="HOGENOM" id="CLU_876882_0_0_6"/>
<keyword evidence="4" id="KW-1185">Reference proteome</keyword>
<dbReference type="Gene3D" id="3.90.550.10">
    <property type="entry name" value="Spore Coat Polysaccharide Biosynthesis Protein SpsA, Chain A"/>
    <property type="match status" value="1"/>
</dbReference>
<dbReference type="InterPro" id="IPR001173">
    <property type="entry name" value="Glyco_trans_2-like"/>
</dbReference>
<dbReference type="EMBL" id="CP005996">
    <property type="protein sequence ID" value="AGS39776.1"/>
    <property type="molecule type" value="Genomic_DNA"/>
</dbReference>
<dbReference type="AlphaFoldDB" id="S5T7N6"/>
<dbReference type="SUPFAM" id="SSF53448">
    <property type="entry name" value="Nucleotide-diphospho-sugar transferases"/>
    <property type="match status" value="1"/>
</dbReference>
<evidence type="ECO:0000259" key="2">
    <source>
        <dbReference type="Pfam" id="PF00535"/>
    </source>
</evidence>
<dbReference type="Proteomes" id="UP000015380">
    <property type="component" value="Chromosome"/>
</dbReference>
<feature type="domain" description="Glycosyltransferase 2-like" evidence="2">
    <location>
        <begin position="8"/>
        <end position="160"/>
    </location>
</feature>
<keyword evidence="1" id="KW-0812">Transmembrane</keyword>
<dbReference type="PATRIC" id="fig|1198232.3.peg.1434"/>
<accession>S5T7N6</accession>
<name>S5T7N6_9GAMM</name>
<dbReference type="KEGG" id="cza:CYCME_1448"/>
<proteinExistence type="predicted"/>
<sequence length="294" mass="33214">MARVDLSIIVAVEYAQQNISAIVEEINLDLHSNVELIICYTDVDKGVPTLLSRHDNIHLIHSENGSRIPHMWRDGIYAAVGDQVAVTTAHCVPSADWVDQLLSLKQSTEVAGVGGVIINDSAASARDWAIYFIRYINYAPPKKAIVADDIAADNALYQRTDIMKHTELLKLGFWEPSFHAEFRHDGKCLKIEPELRVFHQNTYTTRQFFNQRFEHAKEFGLARASSKSLLLKLVLLFLSPILPFVFLSKILRAIRINGHYTKRIIPASPWLMLFLIAWGSGEALGYFNALKTKN</sequence>
<keyword evidence="1" id="KW-0472">Membrane</keyword>
<evidence type="ECO:0000313" key="3">
    <source>
        <dbReference type="EMBL" id="AGS39776.1"/>
    </source>
</evidence>
<gene>
    <name evidence="3" type="ORF">CYCME_1448</name>
</gene>
<dbReference type="Pfam" id="PF00535">
    <property type="entry name" value="Glycos_transf_2"/>
    <property type="match status" value="1"/>
</dbReference>
<dbReference type="eggNOG" id="COG1216">
    <property type="taxonomic scope" value="Bacteria"/>
</dbReference>
<feature type="transmembrane region" description="Helical" evidence="1">
    <location>
        <begin position="229"/>
        <end position="250"/>
    </location>
</feature>
<protein>
    <recommendedName>
        <fullName evidence="2">Glycosyltransferase 2-like domain-containing protein</fullName>
    </recommendedName>
</protein>
<organism evidence="3 4">
    <name type="scientific">Cycloclasticus zancles 78-ME</name>
    <dbReference type="NCBI Taxonomy" id="1198232"/>
    <lineage>
        <taxon>Bacteria</taxon>
        <taxon>Pseudomonadati</taxon>
        <taxon>Pseudomonadota</taxon>
        <taxon>Gammaproteobacteria</taxon>
        <taxon>Thiotrichales</taxon>
        <taxon>Piscirickettsiaceae</taxon>
        <taxon>Cycloclasticus</taxon>
    </lineage>
</organism>